<feature type="domain" description="Cytochrome c" evidence="25">
    <location>
        <begin position="113"/>
        <end position="202"/>
    </location>
</feature>
<dbReference type="STRING" id="665467.SAMN02982931_03933"/>
<keyword evidence="7 21" id="KW-0997">Cell inner membrane</keyword>
<dbReference type="InterPro" id="IPR004678">
    <property type="entry name" value="Cyt_c_oxidase_cbb3_su3"/>
</dbReference>
<evidence type="ECO:0000256" key="5">
    <source>
        <dbReference type="ARBA" id="ARBA00022448"/>
    </source>
</evidence>
<feature type="binding site" description="covalent" evidence="23">
    <location>
        <position position="226"/>
    </location>
    <ligand>
        <name>heme c</name>
        <dbReference type="ChEBI" id="CHEBI:61717"/>
        <label>2</label>
    </ligand>
</feature>
<keyword evidence="8 21" id="KW-0349">Heme</keyword>
<dbReference type="SUPFAM" id="SSF46626">
    <property type="entry name" value="Cytochrome c"/>
    <property type="match status" value="2"/>
</dbReference>
<keyword evidence="11 21" id="KW-0479">Metal-binding</keyword>
<evidence type="ECO:0000256" key="3">
    <source>
        <dbReference type="ARBA" id="ARBA00006113"/>
    </source>
</evidence>
<dbReference type="PRINTS" id="PR00605">
    <property type="entry name" value="CYTCHROMECIC"/>
</dbReference>
<evidence type="ECO:0000256" key="4">
    <source>
        <dbReference type="ARBA" id="ARBA00011203"/>
    </source>
</evidence>
<keyword evidence="14 21" id="KW-0249">Electron transport</keyword>
<dbReference type="InterPro" id="IPR036909">
    <property type="entry name" value="Cyt_c-like_dom_sf"/>
</dbReference>
<dbReference type="GO" id="GO:0005886">
    <property type="term" value="C:plasma membrane"/>
    <property type="evidence" value="ECO:0007669"/>
    <property type="project" value="UniProtKB-SubCell"/>
</dbReference>
<evidence type="ECO:0000313" key="27">
    <source>
        <dbReference type="Proteomes" id="UP000199071"/>
    </source>
</evidence>
<dbReference type="Gene3D" id="1.10.760.10">
    <property type="entry name" value="Cytochrome c-like domain"/>
    <property type="match status" value="2"/>
</dbReference>
<feature type="binding site" description="axial binding residue" evidence="22">
    <location>
        <position position="227"/>
    </location>
    <ligand>
        <name>heme c</name>
        <dbReference type="ChEBI" id="CHEBI:61717"/>
        <label>2</label>
    </ligand>
    <ligandPart>
        <name>Fe</name>
        <dbReference type="ChEBI" id="CHEBI:18248"/>
    </ligandPart>
</feature>
<keyword evidence="16 21" id="KW-0560">Oxidoreductase</keyword>
<feature type="transmembrane region" description="Helical" evidence="24">
    <location>
        <begin position="37"/>
        <end position="56"/>
    </location>
</feature>
<comment type="subunit">
    <text evidence="4">Component of the cbb3-type cytochrome c oxidase at least composed of FixN, FixO, FixQ and FixP.</text>
</comment>
<dbReference type="InterPro" id="IPR050597">
    <property type="entry name" value="Cytochrome_c_Oxidase_Subunit"/>
</dbReference>
<dbReference type="Gene3D" id="6.10.280.130">
    <property type="match status" value="1"/>
</dbReference>
<feature type="binding site" description="covalent" evidence="23">
    <location>
        <position position="223"/>
    </location>
    <ligand>
        <name>heme c</name>
        <dbReference type="ChEBI" id="CHEBI:61717"/>
        <label>2</label>
    </ligand>
</feature>
<dbReference type="OrthoDB" id="9811281at2"/>
<keyword evidence="12" id="KW-0677">Repeat</keyword>
<keyword evidence="15 24" id="KW-1133">Transmembrane helix</keyword>
<evidence type="ECO:0000256" key="8">
    <source>
        <dbReference type="ARBA" id="ARBA00022617"/>
    </source>
</evidence>
<dbReference type="InterPro" id="IPR009056">
    <property type="entry name" value="Cyt_c-like_dom"/>
</dbReference>
<evidence type="ECO:0000256" key="11">
    <source>
        <dbReference type="ARBA" id="ARBA00022723"/>
    </source>
</evidence>
<evidence type="ECO:0000256" key="21">
    <source>
        <dbReference type="PIRNR" id="PIRNR000006"/>
    </source>
</evidence>
<dbReference type="InterPro" id="IPR038414">
    <property type="entry name" value="CcoP_N_sf"/>
</dbReference>
<feature type="binding site" description="covalent" evidence="23">
    <location>
        <position position="126"/>
    </location>
    <ligand>
        <name>heme c</name>
        <dbReference type="ChEBI" id="CHEBI:61717"/>
        <label>1</label>
    </ligand>
</feature>
<evidence type="ECO:0000256" key="13">
    <source>
        <dbReference type="ARBA" id="ARBA00022781"/>
    </source>
</evidence>
<feature type="domain" description="Cytochrome c" evidence="25">
    <location>
        <begin position="210"/>
        <end position="291"/>
    </location>
</feature>
<dbReference type="GO" id="GO:0009055">
    <property type="term" value="F:electron transfer activity"/>
    <property type="evidence" value="ECO:0007669"/>
    <property type="project" value="InterPro"/>
</dbReference>
<evidence type="ECO:0000256" key="6">
    <source>
        <dbReference type="ARBA" id="ARBA00022475"/>
    </source>
</evidence>
<dbReference type="PANTHER" id="PTHR33751:SF1">
    <property type="entry name" value="CBB3-TYPE CYTOCHROME C OXIDASE SUBUNIT FIXP"/>
    <property type="match status" value="1"/>
</dbReference>
<evidence type="ECO:0000256" key="15">
    <source>
        <dbReference type="ARBA" id="ARBA00022989"/>
    </source>
</evidence>
<accession>A0A1G6DZC9</accession>
<dbReference type="PIRSF" id="PIRSF000006">
    <property type="entry name" value="Cbb3-Cox_fixP"/>
    <property type="match status" value="1"/>
</dbReference>
<evidence type="ECO:0000256" key="16">
    <source>
        <dbReference type="ARBA" id="ARBA00023002"/>
    </source>
</evidence>
<organism evidence="26 27">
    <name type="scientific">Bauldia litoralis</name>
    <dbReference type="NCBI Taxonomy" id="665467"/>
    <lineage>
        <taxon>Bacteria</taxon>
        <taxon>Pseudomonadati</taxon>
        <taxon>Pseudomonadota</taxon>
        <taxon>Alphaproteobacteria</taxon>
        <taxon>Hyphomicrobiales</taxon>
        <taxon>Kaistiaceae</taxon>
        <taxon>Bauldia</taxon>
    </lineage>
</organism>
<dbReference type="Proteomes" id="UP000199071">
    <property type="component" value="Unassembled WGS sequence"/>
</dbReference>
<keyword evidence="6 21" id="KW-1003">Cell membrane</keyword>
<evidence type="ECO:0000256" key="17">
    <source>
        <dbReference type="ARBA" id="ARBA00023004"/>
    </source>
</evidence>
<evidence type="ECO:0000256" key="19">
    <source>
        <dbReference type="ARBA" id="ARBA00023136"/>
    </source>
</evidence>
<keyword evidence="17 21" id="KW-0408">Iron</keyword>
<dbReference type="RefSeq" id="WP_090879119.1">
    <property type="nucleotide sequence ID" value="NZ_FMXQ01000009.1"/>
</dbReference>
<evidence type="ECO:0000256" key="22">
    <source>
        <dbReference type="PIRSR" id="PIRSR000006-1"/>
    </source>
</evidence>
<dbReference type="AlphaFoldDB" id="A0A1G6DZC9"/>
<evidence type="ECO:0000256" key="10">
    <source>
        <dbReference type="ARBA" id="ARBA00022692"/>
    </source>
</evidence>
<keyword evidence="10 24" id="KW-0812">Transmembrane</keyword>
<feature type="binding site" description="axial binding residue" evidence="22">
    <location>
        <position position="268"/>
    </location>
    <ligand>
        <name>heme c</name>
        <dbReference type="ChEBI" id="CHEBI:61717"/>
        <label>1</label>
    </ligand>
    <ligandPart>
        <name>Fe</name>
        <dbReference type="ChEBI" id="CHEBI:18248"/>
    </ligandPart>
</feature>
<evidence type="ECO:0000256" key="9">
    <source>
        <dbReference type="ARBA" id="ARBA00022660"/>
    </source>
</evidence>
<dbReference type="GO" id="GO:0005506">
    <property type="term" value="F:iron ion binding"/>
    <property type="evidence" value="ECO:0007669"/>
    <property type="project" value="InterPro"/>
</dbReference>
<dbReference type="InterPro" id="IPR008168">
    <property type="entry name" value="Cyt_C_IC"/>
</dbReference>
<dbReference type="GO" id="GO:0006119">
    <property type="term" value="P:oxidative phosphorylation"/>
    <property type="evidence" value="ECO:0007669"/>
    <property type="project" value="UniProtKB-UniPathway"/>
</dbReference>
<keyword evidence="5 21" id="KW-0813">Transport</keyword>
<evidence type="ECO:0000313" key="26">
    <source>
        <dbReference type="EMBL" id="SDB50496.1"/>
    </source>
</evidence>
<comment type="subcellular location">
    <subcellularLocation>
        <location evidence="1 21">Cell inner membrane</location>
    </subcellularLocation>
</comment>
<dbReference type="GO" id="GO:0020037">
    <property type="term" value="F:heme binding"/>
    <property type="evidence" value="ECO:0007669"/>
    <property type="project" value="InterPro"/>
</dbReference>
<comment type="cofactor">
    <cofactor evidence="21 23">
        <name>heme c</name>
        <dbReference type="ChEBI" id="CHEBI:61717"/>
    </cofactor>
    <text evidence="21 23">Binds 2 heme C groups per subunit.</text>
</comment>
<reference evidence="26 27" key="1">
    <citation type="submission" date="2016-10" db="EMBL/GenBank/DDBJ databases">
        <authorList>
            <person name="de Groot N.N."/>
        </authorList>
    </citation>
    <scope>NUCLEOTIDE SEQUENCE [LARGE SCALE GENOMIC DNA]</scope>
    <source>
        <strain evidence="26 27">ATCC 35022</strain>
    </source>
</reference>
<dbReference type="InterPro" id="IPR032858">
    <property type="entry name" value="CcoP_N"/>
</dbReference>
<dbReference type="UniPathway" id="UPA00705"/>
<comment type="function">
    <text evidence="20">C-type cytochrome. Part of the cbb3-type cytochrome c oxidase complex. FixP subunit is required for transferring electrons from donor cytochrome c via its heme groups to FixO subunit. From there, electrons are shuttled to the catalytic binuclear center of FixN subunit where oxygen reduction takes place. The complex also functions as a proton pump.</text>
</comment>
<evidence type="ECO:0000256" key="12">
    <source>
        <dbReference type="ARBA" id="ARBA00022737"/>
    </source>
</evidence>
<protein>
    <recommendedName>
        <fullName evidence="21">Cbb3-type cytochrome c oxidase subunit</fullName>
    </recommendedName>
</protein>
<comment type="pathway">
    <text evidence="2 21">Energy metabolism; oxidative phosphorylation.</text>
</comment>
<dbReference type="EMBL" id="FMXQ01000009">
    <property type="protein sequence ID" value="SDB50496.1"/>
    <property type="molecule type" value="Genomic_DNA"/>
</dbReference>
<dbReference type="PROSITE" id="PS51007">
    <property type="entry name" value="CYTC"/>
    <property type="match status" value="2"/>
</dbReference>
<keyword evidence="19 21" id="KW-0472">Membrane</keyword>
<evidence type="ECO:0000256" key="23">
    <source>
        <dbReference type="PIRSR" id="PIRSR000006-2"/>
    </source>
</evidence>
<dbReference type="GO" id="GO:1902600">
    <property type="term" value="P:proton transmembrane transport"/>
    <property type="evidence" value="ECO:0007669"/>
    <property type="project" value="UniProtKB-KW"/>
</dbReference>
<proteinExistence type="inferred from homology"/>
<keyword evidence="9 21" id="KW-0679">Respiratory chain</keyword>
<gene>
    <name evidence="26" type="ORF">SAMN02982931_03933</name>
</gene>
<evidence type="ECO:0000256" key="24">
    <source>
        <dbReference type="SAM" id="Phobius"/>
    </source>
</evidence>
<evidence type="ECO:0000256" key="14">
    <source>
        <dbReference type="ARBA" id="ARBA00022982"/>
    </source>
</evidence>
<keyword evidence="27" id="KW-1185">Reference proteome</keyword>
<keyword evidence="13 21" id="KW-0375">Hydrogen ion transport</keyword>
<evidence type="ECO:0000256" key="18">
    <source>
        <dbReference type="ARBA" id="ARBA00023065"/>
    </source>
</evidence>
<dbReference type="NCBIfam" id="TIGR00782">
    <property type="entry name" value="ccoP"/>
    <property type="match status" value="1"/>
</dbReference>
<dbReference type="PANTHER" id="PTHR33751">
    <property type="entry name" value="CBB3-TYPE CYTOCHROME C OXIDASE SUBUNIT FIXP"/>
    <property type="match status" value="1"/>
</dbReference>
<evidence type="ECO:0000256" key="2">
    <source>
        <dbReference type="ARBA" id="ARBA00004673"/>
    </source>
</evidence>
<evidence type="ECO:0000256" key="7">
    <source>
        <dbReference type="ARBA" id="ARBA00022519"/>
    </source>
</evidence>
<dbReference type="Pfam" id="PF13442">
    <property type="entry name" value="Cytochrome_CBB3"/>
    <property type="match status" value="2"/>
</dbReference>
<evidence type="ECO:0000256" key="20">
    <source>
        <dbReference type="ARBA" id="ARBA00025525"/>
    </source>
</evidence>
<comment type="similarity">
    <text evidence="3 21">Belongs to the CcoP / FixP family.</text>
</comment>
<evidence type="ECO:0000259" key="25">
    <source>
        <dbReference type="PROSITE" id="PS51007"/>
    </source>
</evidence>
<feature type="binding site" description="covalent" evidence="23">
    <location>
        <position position="129"/>
    </location>
    <ligand>
        <name>heme c</name>
        <dbReference type="ChEBI" id="CHEBI:61717"/>
        <label>1</label>
    </ligand>
</feature>
<feature type="binding site" description="axial binding residue" evidence="22">
    <location>
        <position position="177"/>
    </location>
    <ligand>
        <name>heme c</name>
        <dbReference type="ChEBI" id="CHEBI:61717"/>
        <label>2</label>
    </ligand>
    <ligandPart>
        <name>Fe</name>
        <dbReference type="ChEBI" id="CHEBI:18248"/>
    </ligandPart>
</feature>
<dbReference type="GO" id="GO:0016491">
    <property type="term" value="F:oxidoreductase activity"/>
    <property type="evidence" value="ECO:0007669"/>
    <property type="project" value="UniProtKB-KW"/>
</dbReference>
<sequence>MADSEHNEPRLDPVTGYKTTGHDWDGIEELNHPLPRWWLWIFYACIAWSVVYWFIFPAWPLVWSATGGLIGWNSRTAVDQEVAALETNRGPMIDRLTSTEIAAIKDDPELLDFTRAYGSIAFKENCAPCHGVGGGGSKGYPNLIDDDWLWGGSIDNIGHTIAYGVRNDNADSRYSEMPAFGRDGLLSGAEIREVVYYVRSLADLPVPSSADLTAGAEIYARDCASCHGEAGTGDQELGAPNLTDAIWLYGSDTADMIATVTNARNSSMPAWGERLDPTTVKALTFYVHNLGGGD</sequence>
<keyword evidence="18 21" id="KW-0406">Ion transport</keyword>
<evidence type="ECO:0000256" key="1">
    <source>
        <dbReference type="ARBA" id="ARBA00004533"/>
    </source>
</evidence>
<name>A0A1G6DZC9_9HYPH</name>
<feature type="binding site" description="axial binding residue" evidence="22">
    <location>
        <position position="130"/>
    </location>
    <ligand>
        <name>heme c</name>
        <dbReference type="ChEBI" id="CHEBI:61717"/>
        <label>1</label>
    </ligand>
    <ligandPart>
        <name>Fe</name>
        <dbReference type="ChEBI" id="CHEBI:18248"/>
    </ligandPart>
</feature>
<dbReference type="Pfam" id="PF14715">
    <property type="entry name" value="FixP_N"/>
    <property type="match status" value="1"/>
</dbReference>